<dbReference type="InterPro" id="IPR023574">
    <property type="entry name" value="Ribosomal_uL4_dom_sf"/>
</dbReference>
<feature type="region of interest" description="Disordered" evidence="4">
    <location>
        <begin position="42"/>
        <end position="72"/>
    </location>
</feature>
<dbReference type="GO" id="GO:0003735">
    <property type="term" value="F:structural constituent of ribosome"/>
    <property type="evidence" value="ECO:0007669"/>
    <property type="project" value="InterPro"/>
</dbReference>
<reference evidence="5" key="1">
    <citation type="submission" date="2018-05" db="EMBL/GenBank/DDBJ databases">
        <authorList>
            <person name="Lanie J.A."/>
            <person name="Ng W.-L."/>
            <person name="Kazmierczak K.M."/>
            <person name="Andrzejewski T.M."/>
            <person name="Davidsen T.M."/>
            <person name="Wayne K.J."/>
            <person name="Tettelin H."/>
            <person name="Glass J.I."/>
            <person name="Rusch D."/>
            <person name="Podicherti R."/>
            <person name="Tsui H.-C.T."/>
            <person name="Winkler M.E."/>
        </authorList>
    </citation>
    <scope>NUCLEOTIDE SEQUENCE</scope>
</reference>
<name>A0A382GPT7_9ZZZZ</name>
<accession>A0A382GPT7</accession>
<dbReference type="AlphaFoldDB" id="A0A382GPT7"/>
<dbReference type="Pfam" id="PF00573">
    <property type="entry name" value="Ribosomal_L4"/>
    <property type="match status" value="1"/>
</dbReference>
<dbReference type="GO" id="GO:0005840">
    <property type="term" value="C:ribosome"/>
    <property type="evidence" value="ECO:0007669"/>
    <property type="project" value="UniProtKB-KW"/>
</dbReference>
<evidence type="ECO:0000313" key="5">
    <source>
        <dbReference type="EMBL" id="SVB77140.1"/>
    </source>
</evidence>
<dbReference type="PANTHER" id="PTHR10746">
    <property type="entry name" value="50S RIBOSOMAL PROTEIN L4"/>
    <property type="match status" value="1"/>
</dbReference>
<dbReference type="GO" id="GO:0006412">
    <property type="term" value="P:translation"/>
    <property type="evidence" value="ECO:0007669"/>
    <property type="project" value="InterPro"/>
</dbReference>
<organism evidence="5">
    <name type="scientific">marine metagenome</name>
    <dbReference type="NCBI Taxonomy" id="408172"/>
    <lineage>
        <taxon>unclassified sequences</taxon>
        <taxon>metagenomes</taxon>
        <taxon>ecological metagenomes</taxon>
    </lineage>
</organism>
<dbReference type="GO" id="GO:1990904">
    <property type="term" value="C:ribonucleoprotein complex"/>
    <property type="evidence" value="ECO:0007669"/>
    <property type="project" value="UniProtKB-KW"/>
</dbReference>
<protein>
    <recommendedName>
        <fullName evidence="6">50S ribosomal protein L4</fullName>
    </recommendedName>
</protein>
<proteinExistence type="inferred from homology"/>
<evidence type="ECO:0000256" key="1">
    <source>
        <dbReference type="ARBA" id="ARBA00010528"/>
    </source>
</evidence>
<evidence type="ECO:0008006" key="6">
    <source>
        <dbReference type="Google" id="ProtNLM"/>
    </source>
</evidence>
<comment type="similarity">
    <text evidence="1">Belongs to the universal ribosomal protein uL4 family.</text>
</comment>
<feature type="compositionally biased region" description="Basic residues" evidence="4">
    <location>
        <begin position="53"/>
        <end position="62"/>
    </location>
</feature>
<dbReference type="EMBL" id="UINC01056744">
    <property type="protein sequence ID" value="SVB77140.1"/>
    <property type="molecule type" value="Genomic_DNA"/>
</dbReference>
<gene>
    <name evidence="5" type="ORF">METZ01_LOCUS229994</name>
</gene>
<dbReference type="InterPro" id="IPR013005">
    <property type="entry name" value="Ribosomal_uL4-like"/>
</dbReference>
<evidence type="ECO:0000256" key="2">
    <source>
        <dbReference type="ARBA" id="ARBA00022980"/>
    </source>
</evidence>
<dbReference type="PANTHER" id="PTHR10746:SF6">
    <property type="entry name" value="LARGE RIBOSOMAL SUBUNIT PROTEIN UL4M"/>
    <property type="match status" value="1"/>
</dbReference>
<dbReference type="HAMAP" id="MF_01328_B">
    <property type="entry name" value="Ribosomal_uL4_B"/>
    <property type="match status" value="1"/>
</dbReference>
<dbReference type="Gene3D" id="3.40.1370.10">
    <property type="match status" value="1"/>
</dbReference>
<keyword evidence="2" id="KW-0689">Ribosomal protein</keyword>
<dbReference type="SUPFAM" id="SSF52166">
    <property type="entry name" value="Ribosomal protein L4"/>
    <property type="match status" value="1"/>
</dbReference>
<dbReference type="InterPro" id="IPR002136">
    <property type="entry name" value="Ribosomal_uL4"/>
</dbReference>
<keyword evidence="3" id="KW-0687">Ribonucleoprotein</keyword>
<sequence length="207" mass="22045">MSTDGQKAGTVDLPAALFDARVSMTAVHTAVVAYETNQRQGNASVLGRSEIRRSKKKHHRQKGTGGARRGTVGSPLLRGGGVAFSLPKPRDYRTKLPRSLRKQAFLSALTAMGQDGQVTVVDDLRLTEPSTRSFAGMLKACGLEGRKVLFVTAENAPVLVLSGRNIPGVQIRTAETVGTYDIVAADVLLLERAAVDALNRIHGDAGE</sequence>
<evidence type="ECO:0000256" key="3">
    <source>
        <dbReference type="ARBA" id="ARBA00023274"/>
    </source>
</evidence>
<evidence type="ECO:0000256" key="4">
    <source>
        <dbReference type="SAM" id="MobiDB-lite"/>
    </source>
</evidence>
<dbReference type="NCBIfam" id="TIGR03953">
    <property type="entry name" value="rplD_bact"/>
    <property type="match status" value="1"/>
</dbReference>